<evidence type="ECO:0000313" key="1">
    <source>
        <dbReference type="EMBL" id="ABG52750.1"/>
    </source>
</evidence>
<dbReference type="EMBL" id="CP000393">
    <property type="protein sequence ID" value="ABG52750.1"/>
    <property type="molecule type" value="Genomic_DNA"/>
</dbReference>
<dbReference type="HOGENOM" id="CLU_1184621_0_0_3"/>
<dbReference type="AlphaFoldDB" id="Q10YC4"/>
<dbReference type="KEGG" id="ter:Tery_3689"/>
<evidence type="ECO:0008006" key="2">
    <source>
        <dbReference type="Google" id="ProtNLM"/>
    </source>
</evidence>
<dbReference type="Pfam" id="PF13578">
    <property type="entry name" value="Methyltransf_24"/>
    <property type="match status" value="1"/>
</dbReference>
<dbReference type="eggNOG" id="COG4122">
    <property type="taxonomic scope" value="Bacteria"/>
</dbReference>
<dbReference type="InterPro" id="IPR029063">
    <property type="entry name" value="SAM-dependent_MTases_sf"/>
</dbReference>
<accession>Q10YC4</accession>
<proteinExistence type="predicted"/>
<organism evidence="1">
    <name type="scientific">Trichodesmium erythraeum (strain IMS101)</name>
    <dbReference type="NCBI Taxonomy" id="203124"/>
    <lineage>
        <taxon>Bacteria</taxon>
        <taxon>Bacillati</taxon>
        <taxon>Cyanobacteriota</taxon>
        <taxon>Cyanophyceae</taxon>
        <taxon>Oscillatoriophycideae</taxon>
        <taxon>Oscillatoriales</taxon>
        <taxon>Microcoleaceae</taxon>
        <taxon>Trichodesmium</taxon>
    </lineage>
</organism>
<dbReference type="OrthoDB" id="240750at2"/>
<sequence length="234" mass="26936">MITVKEAREKALHFLSEQGLEREFLENVSIKLDDAEKLINISRHKQPQKILEVSTFVEVSTAVLGLCLAETKIVCIDADFPVELQNILCVKQFKIDNQKTNLYFVEKVLLYLKILTKFTLKRGFFSCFFPNQKDLNKVVNYGIKPEDRKIIGPEVCEKYGPFDLGFLDGNHRKEAVKQDLTLLSSYIRPGGEIVLHDVGLDYWGQEVRQGVEQFLKEHPQKKFRIEGEIGFISV</sequence>
<gene>
    <name evidence="1" type="ordered locus">Tery_3689</name>
</gene>
<dbReference type="Gene3D" id="3.40.50.150">
    <property type="entry name" value="Vaccinia Virus protein VP39"/>
    <property type="match status" value="1"/>
</dbReference>
<dbReference type="SUPFAM" id="SSF53335">
    <property type="entry name" value="S-adenosyl-L-methionine-dependent methyltransferases"/>
    <property type="match status" value="1"/>
</dbReference>
<reference evidence="1" key="1">
    <citation type="submission" date="2006-06" db="EMBL/GenBank/DDBJ databases">
        <title>Complete sequence of Trichodesmium erythraeum IMS101.</title>
        <authorList>
            <consortium name="US DOE Joint Genome Institute"/>
            <person name="Copeland A."/>
            <person name="Lucas S."/>
            <person name="Lapidus A."/>
            <person name="Barry K."/>
            <person name="Detter J.C."/>
            <person name="Glavina del Rio T."/>
            <person name="Hammon N."/>
            <person name="Israni S."/>
            <person name="Dalin E."/>
            <person name="Tice H."/>
            <person name="Pitluck S."/>
            <person name="Kiss H."/>
            <person name="Munk A.C."/>
            <person name="Brettin T."/>
            <person name="Bruce D."/>
            <person name="Han C."/>
            <person name="Tapia R."/>
            <person name="Gilna P."/>
            <person name="Schmutz J."/>
            <person name="Larimer F."/>
            <person name="Land M."/>
            <person name="Hauser L."/>
            <person name="Kyrpides N."/>
            <person name="Kim E."/>
            <person name="Richardson P."/>
        </authorList>
    </citation>
    <scope>NUCLEOTIDE SEQUENCE [LARGE SCALE GENOMIC DNA]</scope>
    <source>
        <strain evidence="1">IMS101</strain>
    </source>
</reference>
<name>Q10YC4_TRIEI</name>
<dbReference type="RefSeq" id="WP_011613082.1">
    <property type="nucleotide sequence ID" value="NC_008312.1"/>
</dbReference>
<protein>
    <recommendedName>
        <fullName evidence="2">Class I SAM-dependent methyltransferase</fullName>
    </recommendedName>
</protein>